<evidence type="ECO:0000313" key="6">
    <source>
        <dbReference type="Proteomes" id="UP000002774"/>
    </source>
</evidence>
<dbReference type="InterPro" id="IPR032783">
    <property type="entry name" value="AraC_lig"/>
</dbReference>
<evidence type="ECO:0000256" key="3">
    <source>
        <dbReference type="ARBA" id="ARBA00023163"/>
    </source>
</evidence>
<feature type="domain" description="HTH araC/xylS-type" evidence="4">
    <location>
        <begin position="202"/>
        <end position="300"/>
    </location>
</feature>
<dbReference type="PROSITE" id="PS00041">
    <property type="entry name" value="HTH_ARAC_FAMILY_1"/>
    <property type="match status" value="1"/>
</dbReference>
<name>H1YHZ4_9SPHI</name>
<dbReference type="HOGENOM" id="CLU_000445_81_0_10"/>
<accession>H1YHZ4</accession>
<dbReference type="Proteomes" id="UP000002774">
    <property type="component" value="Chromosome"/>
</dbReference>
<dbReference type="STRING" id="714943.Mucpa_1382"/>
<keyword evidence="1" id="KW-0805">Transcription regulation</keyword>
<dbReference type="Gene3D" id="1.10.10.60">
    <property type="entry name" value="Homeodomain-like"/>
    <property type="match status" value="2"/>
</dbReference>
<dbReference type="InterPro" id="IPR018060">
    <property type="entry name" value="HTH_AraC"/>
</dbReference>
<dbReference type="Pfam" id="PF12852">
    <property type="entry name" value="Cupin_6"/>
    <property type="match status" value="1"/>
</dbReference>
<dbReference type="SMART" id="SM00342">
    <property type="entry name" value="HTH_ARAC"/>
    <property type="match status" value="1"/>
</dbReference>
<proteinExistence type="predicted"/>
<dbReference type="OrthoDB" id="2666928at2"/>
<evidence type="ECO:0000256" key="1">
    <source>
        <dbReference type="ARBA" id="ARBA00023015"/>
    </source>
</evidence>
<dbReference type="eggNOG" id="COG2207">
    <property type="taxonomic scope" value="Bacteria"/>
</dbReference>
<dbReference type="InterPro" id="IPR050204">
    <property type="entry name" value="AraC_XylS_family_regulators"/>
</dbReference>
<gene>
    <name evidence="5" type="ORF">Mucpa_1382</name>
</gene>
<sequence length="309" mass="35158">MDALSKILESIKLSGVVYRKLEVTAPWGIELPKSRFLQFWKLLEGSCCLQVEENVGIQLARGDLVLIPNGSNHCISDKADSIRIPLKTYINFRDTESPYFLEGDLKTVMLGGHFEFDDQYQHPLITGLPGVIHLKEIRQQNQDWLELTTNQILLEIDQPKPGSDILVSRLSEGLFIHTLRAYLDQSKIKQGFLLALTDKRISAALQNLQDSPEKNWTLEELSKSAGMSRTLFFNTFKSLVGQTPLSYLQNWRMQKAKDLLLTSKDNVSIIANQVGYQSEAAFNRLFKHTFKETPASFRRSKNKQAISIN</sequence>
<keyword evidence="6" id="KW-1185">Reference proteome</keyword>
<evidence type="ECO:0000313" key="5">
    <source>
        <dbReference type="EMBL" id="EHQ25542.1"/>
    </source>
</evidence>
<dbReference type="RefSeq" id="WP_008505320.1">
    <property type="nucleotide sequence ID" value="NZ_CM001403.1"/>
</dbReference>
<dbReference type="InterPro" id="IPR009057">
    <property type="entry name" value="Homeodomain-like_sf"/>
</dbReference>
<dbReference type="EMBL" id="CM001403">
    <property type="protein sequence ID" value="EHQ25542.1"/>
    <property type="molecule type" value="Genomic_DNA"/>
</dbReference>
<dbReference type="SUPFAM" id="SSF46689">
    <property type="entry name" value="Homeodomain-like"/>
    <property type="match status" value="2"/>
</dbReference>
<evidence type="ECO:0000259" key="4">
    <source>
        <dbReference type="PROSITE" id="PS01124"/>
    </source>
</evidence>
<keyword evidence="3" id="KW-0804">Transcription</keyword>
<dbReference type="InterPro" id="IPR018062">
    <property type="entry name" value="HTH_AraC-typ_CS"/>
</dbReference>
<protein>
    <submittedName>
        <fullName evidence="5">Transcriptional regulator, AraC family</fullName>
    </submittedName>
</protein>
<dbReference type="AlphaFoldDB" id="H1YHZ4"/>
<dbReference type="PANTHER" id="PTHR46796">
    <property type="entry name" value="HTH-TYPE TRANSCRIPTIONAL ACTIVATOR RHAS-RELATED"/>
    <property type="match status" value="1"/>
</dbReference>
<dbReference type="GO" id="GO:0043565">
    <property type="term" value="F:sequence-specific DNA binding"/>
    <property type="evidence" value="ECO:0007669"/>
    <property type="project" value="InterPro"/>
</dbReference>
<dbReference type="PANTHER" id="PTHR46796:SF7">
    <property type="entry name" value="ARAC FAMILY TRANSCRIPTIONAL REGULATOR"/>
    <property type="match status" value="1"/>
</dbReference>
<evidence type="ECO:0000256" key="2">
    <source>
        <dbReference type="ARBA" id="ARBA00023125"/>
    </source>
</evidence>
<keyword evidence="2" id="KW-0238">DNA-binding</keyword>
<organism evidence="5 6">
    <name type="scientific">Mucilaginibacter paludis DSM 18603</name>
    <dbReference type="NCBI Taxonomy" id="714943"/>
    <lineage>
        <taxon>Bacteria</taxon>
        <taxon>Pseudomonadati</taxon>
        <taxon>Bacteroidota</taxon>
        <taxon>Sphingobacteriia</taxon>
        <taxon>Sphingobacteriales</taxon>
        <taxon>Sphingobacteriaceae</taxon>
        <taxon>Mucilaginibacter</taxon>
    </lineage>
</organism>
<dbReference type="Pfam" id="PF12833">
    <property type="entry name" value="HTH_18"/>
    <property type="match status" value="1"/>
</dbReference>
<reference evidence="5" key="1">
    <citation type="submission" date="2011-09" db="EMBL/GenBank/DDBJ databases">
        <title>The permanent draft genome of Mucilaginibacter paludis DSM 18603.</title>
        <authorList>
            <consortium name="US DOE Joint Genome Institute (JGI-PGF)"/>
            <person name="Lucas S."/>
            <person name="Han J."/>
            <person name="Lapidus A."/>
            <person name="Bruce D."/>
            <person name="Goodwin L."/>
            <person name="Pitluck S."/>
            <person name="Peters L."/>
            <person name="Kyrpides N."/>
            <person name="Mavromatis K."/>
            <person name="Ivanova N."/>
            <person name="Mikhailova N."/>
            <person name="Held B."/>
            <person name="Detter J.C."/>
            <person name="Tapia R."/>
            <person name="Han C."/>
            <person name="Land M."/>
            <person name="Hauser L."/>
            <person name="Markowitz V."/>
            <person name="Cheng J.-F."/>
            <person name="Hugenholtz P."/>
            <person name="Woyke T."/>
            <person name="Wu D."/>
            <person name="Tindall B."/>
            <person name="Brambilla E."/>
            <person name="Klenk H.-P."/>
            <person name="Eisen J.A."/>
        </authorList>
    </citation>
    <scope>NUCLEOTIDE SEQUENCE [LARGE SCALE GENOMIC DNA]</scope>
    <source>
        <strain evidence="5">DSM 18603</strain>
    </source>
</reference>
<dbReference type="GO" id="GO:0003700">
    <property type="term" value="F:DNA-binding transcription factor activity"/>
    <property type="evidence" value="ECO:0007669"/>
    <property type="project" value="InterPro"/>
</dbReference>
<dbReference type="PROSITE" id="PS01124">
    <property type="entry name" value="HTH_ARAC_FAMILY_2"/>
    <property type="match status" value="1"/>
</dbReference>